<sequence>MALWAVLPAELRLMILKIVADDFTFRSDKKARAGYATVCQEWQYFFEPFNFEHLRAMRRQTYVKAISFRVKLDNYTCKTCRLEETQIITGKDFHLNEGYPIQEVRDVLADPLWEAYTEHKAQRGLATLDDSHHSWYNGQRSYIPLTSRLRLTREMSLNFNLPQFKSSQTLPQAPAVDELVIRRQSYRQIAPDTLGKLLESFTSYKTLISLGLPASLRDLHLFQDSNRDLNPSILPQIVVTPNRGLGKTLARASKSLEVLLAAFVVDAIDFFDGFRPLTAPQTLEPPAPWENLHTLVLTAKMLHPKMSTRHAHPPLLLAAGRAAAFMPKLGNACIYRYTWKSESGTATLWLSANSTRKSVRSILDNGSPVYNAWSESLRKTRGLLYGDLKTGGDRIQRKPSDTKTCVVAATHSHGGRHVLWHVLHPISWYQMMWDEYEGKDLPQWMSSDD</sequence>
<keyword evidence="3" id="KW-1185">Reference proteome</keyword>
<dbReference type="Proteomes" id="UP001287356">
    <property type="component" value="Unassembled WGS sequence"/>
</dbReference>
<accession>A0AAE0JWY6</accession>
<evidence type="ECO:0000313" key="2">
    <source>
        <dbReference type="EMBL" id="KAK3365884.1"/>
    </source>
</evidence>
<gene>
    <name evidence="2" type="ORF">B0T24DRAFT_670050</name>
</gene>
<evidence type="ECO:0000313" key="3">
    <source>
        <dbReference type="Proteomes" id="UP001287356"/>
    </source>
</evidence>
<name>A0AAE0JWY6_9PEZI</name>
<dbReference type="AlphaFoldDB" id="A0AAE0JWY6"/>
<reference evidence="2" key="2">
    <citation type="submission" date="2023-06" db="EMBL/GenBank/DDBJ databases">
        <authorList>
            <consortium name="Lawrence Berkeley National Laboratory"/>
            <person name="Haridas S."/>
            <person name="Hensen N."/>
            <person name="Bonometti L."/>
            <person name="Westerberg I."/>
            <person name="Brannstrom I.O."/>
            <person name="Guillou S."/>
            <person name="Cros-Aarteil S."/>
            <person name="Calhoun S."/>
            <person name="Kuo A."/>
            <person name="Mondo S."/>
            <person name="Pangilinan J."/>
            <person name="Riley R."/>
            <person name="Labutti K."/>
            <person name="Andreopoulos B."/>
            <person name="Lipzen A."/>
            <person name="Chen C."/>
            <person name="Yanf M."/>
            <person name="Daum C."/>
            <person name="Ng V."/>
            <person name="Clum A."/>
            <person name="Steindorff A."/>
            <person name="Ohm R."/>
            <person name="Martin F."/>
            <person name="Silar P."/>
            <person name="Natvig D."/>
            <person name="Lalanne C."/>
            <person name="Gautier V."/>
            <person name="Ament-Velasquez S.L."/>
            <person name="Kruys A."/>
            <person name="Hutchinson M.I."/>
            <person name="Powell A.J."/>
            <person name="Barry K."/>
            <person name="Miller A.N."/>
            <person name="Grigoriev I.V."/>
            <person name="Debuchy R."/>
            <person name="Gladieux P."/>
            <person name="Thoren M.H."/>
            <person name="Johannesson H."/>
        </authorList>
    </citation>
    <scope>NUCLEOTIDE SEQUENCE</scope>
    <source>
        <strain evidence="2">CBS 958.72</strain>
    </source>
</reference>
<reference evidence="2" key="1">
    <citation type="journal article" date="2023" name="Mol. Phylogenet. Evol.">
        <title>Genome-scale phylogeny and comparative genomics of the fungal order Sordariales.</title>
        <authorList>
            <person name="Hensen N."/>
            <person name="Bonometti L."/>
            <person name="Westerberg I."/>
            <person name="Brannstrom I.O."/>
            <person name="Guillou S."/>
            <person name="Cros-Aarteil S."/>
            <person name="Calhoun S."/>
            <person name="Haridas S."/>
            <person name="Kuo A."/>
            <person name="Mondo S."/>
            <person name="Pangilinan J."/>
            <person name="Riley R."/>
            <person name="LaButti K."/>
            <person name="Andreopoulos B."/>
            <person name="Lipzen A."/>
            <person name="Chen C."/>
            <person name="Yan M."/>
            <person name="Daum C."/>
            <person name="Ng V."/>
            <person name="Clum A."/>
            <person name="Steindorff A."/>
            <person name="Ohm R.A."/>
            <person name="Martin F."/>
            <person name="Silar P."/>
            <person name="Natvig D.O."/>
            <person name="Lalanne C."/>
            <person name="Gautier V."/>
            <person name="Ament-Velasquez S.L."/>
            <person name="Kruys A."/>
            <person name="Hutchinson M.I."/>
            <person name="Powell A.J."/>
            <person name="Barry K."/>
            <person name="Miller A.N."/>
            <person name="Grigoriev I.V."/>
            <person name="Debuchy R."/>
            <person name="Gladieux P."/>
            <person name="Hiltunen Thoren M."/>
            <person name="Johannesson H."/>
        </authorList>
    </citation>
    <scope>NUCLEOTIDE SEQUENCE</scope>
    <source>
        <strain evidence="2">CBS 958.72</strain>
    </source>
</reference>
<organism evidence="2 3">
    <name type="scientific">Lasiosphaeria ovina</name>
    <dbReference type="NCBI Taxonomy" id="92902"/>
    <lineage>
        <taxon>Eukaryota</taxon>
        <taxon>Fungi</taxon>
        <taxon>Dikarya</taxon>
        <taxon>Ascomycota</taxon>
        <taxon>Pezizomycotina</taxon>
        <taxon>Sordariomycetes</taxon>
        <taxon>Sordariomycetidae</taxon>
        <taxon>Sordariales</taxon>
        <taxon>Lasiosphaeriaceae</taxon>
        <taxon>Lasiosphaeria</taxon>
    </lineage>
</organism>
<proteinExistence type="predicted"/>
<evidence type="ECO:0000259" key="1">
    <source>
        <dbReference type="Pfam" id="PF20183"/>
    </source>
</evidence>
<feature type="domain" description="DUF6546" evidence="1">
    <location>
        <begin position="212"/>
        <end position="376"/>
    </location>
</feature>
<dbReference type="InterPro" id="IPR046676">
    <property type="entry name" value="DUF6546"/>
</dbReference>
<protein>
    <recommendedName>
        <fullName evidence="1">DUF6546 domain-containing protein</fullName>
    </recommendedName>
</protein>
<comment type="caution">
    <text evidence="2">The sequence shown here is derived from an EMBL/GenBank/DDBJ whole genome shotgun (WGS) entry which is preliminary data.</text>
</comment>
<dbReference type="Pfam" id="PF20183">
    <property type="entry name" value="DUF6546"/>
    <property type="match status" value="1"/>
</dbReference>
<dbReference type="EMBL" id="JAULSN010000008">
    <property type="protein sequence ID" value="KAK3365884.1"/>
    <property type="molecule type" value="Genomic_DNA"/>
</dbReference>